<accession>S9SFG4</accession>
<dbReference type="Pfam" id="PF13116">
    <property type="entry name" value="YhdP"/>
    <property type="match status" value="1"/>
</dbReference>
<evidence type="ECO:0000259" key="1">
    <source>
        <dbReference type="Pfam" id="PF13116"/>
    </source>
</evidence>
<name>S9SFG4_9RHOB</name>
<reference evidence="3" key="1">
    <citation type="journal article" date="2014" name="Stand. Genomic Sci.">
        <title>Genome sequence of the exopolysaccharide-producing Salipiger mucosus type strain (DSM 16094(T)), a moderately halophilic member of the Roseobacter clade.</title>
        <authorList>
            <person name="Riedel T."/>
            <person name="Spring S."/>
            <person name="Fiebig A."/>
            <person name="Petersen J."/>
            <person name="Kyrpides N.C."/>
            <person name="Goker M."/>
            <person name="Klenk H.P."/>
        </authorList>
    </citation>
    <scope>NUCLEOTIDE SEQUENCE [LARGE SCALE GENOMIC DNA]</scope>
    <source>
        <strain evidence="3">DSM 16094</strain>
    </source>
</reference>
<dbReference type="OrthoDB" id="7161641at2"/>
<evidence type="ECO:0000313" key="2">
    <source>
        <dbReference type="EMBL" id="EPX85014.1"/>
    </source>
</evidence>
<organism evidence="2 3">
    <name type="scientific">Salipiger mucosus DSM 16094</name>
    <dbReference type="NCBI Taxonomy" id="1123237"/>
    <lineage>
        <taxon>Bacteria</taxon>
        <taxon>Pseudomonadati</taxon>
        <taxon>Pseudomonadota</taxon>
        <taxon>Alphaproteobacteria</taxon>
        <taxon>Rhodobacterales</taxon>
        <taxon>Roseobacteraceae</taxon>
        <taxon>Salipiger</taxon>
    </lineage>
</organism>
<dbReference type="AlphaFoldDB" id="S9SFG4"/>
<sequence>MTTRDRTPEAAARPRRVRWWLVALLALPLVLAGAGAATLWHLQGRTLSIPDWLRDRIETRIETATPGLDLRFGDIRLAVQRDWLARVALSDVEIRTKAGQEVATLADLEAGFDVTELLRGEYELRAVQLSGAFVTLTRDATGRLGLALGDAFSGETKMPDLPSLVAQVDEALSDPRLAALDEIAAEALTIRYEDARARRGWTADGGRLRLTREDGALRLAGDVALLGGGDVAATLALNAESRIGERAVRFGLTLGGLDATDIASQSPALAWLDALRAPISGALRGEMTAGGGLGALDATLQIGEGVLQPNTQTRAIPFEQARTYFSYDPAEAALRFDEISVDSALGGLSAQGRAHLEGLEAGWPRAMTGQFRVTRFNAQTGGLYPEPLELAGAEMDWRLELDPFRFELGRLRSLQPDLPLRLSGRFDAARTGWRLALDGTLERAELDTVLHYWPPTLADKARRWVVENVETGRAHDAIFALRAEPGERPDVYLDTRLEGVELRYARTLPNLEEASAQLTIHRDRLAVHVDGGRIVPPEGGAIEVAGSRYVIPNTRQKPPRGEVSVVAQAPMVAILSLIDSPKLEFMTKAGKPVQLGSGRAEVEGRITLPLIRNVPRERVAIDFDGRLYDVESDQVVPGRVLTADRLDVDVDDERLVISGAADLSGVPFEGEWRQPLTPGSGSRVTGDVTLSEPVAQALGLGLAPGTLSGRGRGRVEIELERGVPPVFTLESDLAGLGLSVPQIGWRLGQGQTGALEVSGTLGSPVRIDTLELNGAGLEARGSLDLRADGRFEALRLPVLRVGSWLDSAAVLRGRGQGAAPAVTLEGGRIDLRSAPFGSGGGGGSAGGGAPLDIAVDRLQITDGIYLTEFRGAFAGRAGMTGDFTGRVGGEAPVSGQIVPRNGRSAFRIRSRDAADVLEGAGLFESLDDGTFDLTLSPVAGRPGEYDGALQIEGTRLRGAPGIAALLDAISVVGLIDQLNGPGIYFSEIEARFRLTPTEVVMTRSSAVGPSMGISLDGYYDLGRKVMDMQGVISPIYILNGIGRLFSRKGEGLIGFNFSLRGPASDPQVSVNPLSAFTPGMFRDIFRRPPPEVPQQN</sequence>
<feature type="domain" description="YhdP central" evidence="1">
    <location>
        <begin position="378"/>
        <end position="768"/>
    </location>
</feature>
<protein>
    <submittedName>
        <fullName evidence="2">Large exoproteins involved in heme utilization or adhesion</fullName>
    </submittedName>
</protein>
<dbReference type="Proteomes" id="UP000015347">
    <property type="component" value="Unassembled WGS sequence"/>
</dbReference>
<evidence type="ECO:0000313" key="3">
    <source>
        <dbReference type="Proteomes" id="UP000015347"/>
    </source>
</evidence>
<dbReference type="EMBL" id="APVH01000011">
    <property type="protein sequence ID" value="EPX85014.1"/>
    <property type="molecule type" value="Genomic_DNA"/>
</dbReference>
<dbReference type="eggNOG" id="COG3164">
    <property type="taxonomic scope" value="Bacteria"/>
</dbReference>
<proteinExistence type="predicted"/>
<dbReference type="RefSeq" id="WP_021119879.1">
    <property type="nucleotide sequence ID" value="NZ_KE557273.1"/>
</dbReference>
<comment type="caution">
    <text evidence="2">The sequence shown here is derived from an EMBL/GenBank/DDBJ whole genome shotgun (WGS) entry which is preliminary data.</text>
</comment>
<dbReference type="STRING" id="1123237.Salmuc_00611"/>
<gene>
    <name evidence="2" type="ORF">Salmuc_00611</name>
</gene>
<dbReference type="InterPro" id="IPR025263">
    <property type="entry name" value="YhdP_central"/>
</dbReference>
<keyword evidence="3" id="KW-1185">Reference proteome</keyword>
<dbReference type="HOGENOM" id="CLU_007198_0_0_5"/>